<feature type="compositionally biased region" description="Low complexity" evidence="1">
    <location>
        <begin position="168"/>
        <end position="185"/>
    </location>
</feature>
<dbReference type="OMA" id="HHTREVR"/>
<sequence>MYAVPGTDRSLIPVPVHVKPHHTREVRLPQQHQQQQQQLLQQPQQHLQHLQQPSPPPPPPPQHHHHPHPLPLRTHIASHSLFAPGHLAPLHHTHSPPPATTSTLPLFGPSRQSGGREQGRKPFRYHSRSAARTSIDISEFHVPELPPPIHPTSAQGFRNHTNRLPIRSPSHFTFPSSSSSSSSSFSPPPPPPKDHPVIPLRRPLRPAVSFGAVSHHSYDSTCPIVEKPTSHLERKRAASMEPRSIKPAWNQRLHTCFSCCFAAPPSP</sequence>
<dbReference type="GeneID" id="27898063"/>
<dbReference type="EMBL" id="KB456271">
    <property type="protein sequence ID" value="EMF08269.1"/>
    <property type="molecule type" value="Genomic_DNA"/>
</dbReference>
<feature type="region of interest" description="Disordered" evidence="1">
    <location>
        <begin position="23"/>
        <end position="72"/>
    </location>
</feature>
<gene>
    <name evidence="2" type="ORF">SEPMUDRAFT_111633</name>
</gene>
<accession>M3ARY8</accession>
<evidence type="ECO:0000256" key="1">
    <source>
        <dbReference type="SAM" id="MobiDB-lite"/>
    </source>
</evidence>
<evidence type="ECO:0000313" key="2">
    <source>
        <dbReference type="EMBL" id="EMF08269.1"/>
    </source>
</evidence>
<dbReference type="HOGENOM" id="CLU_1042685_0_0_1"/>
<keyword evidence="3" id="KW-1185">Reference proteome</keyword>
<dbReference type="OrthoDB" id="3645559at2759"/>
<feature type="region of interest" description="Disordered" evidence="1">
    <location>
        <begin position="86"/>
        <end position="123"/>
    </location>
</feature>
<feature type="region of interest" description="Disordered" evidence="1">
    <location>
        <begin position="145"/>
        <end position="198"/>
    </location>
</feature>
<dbReference type="RefSeq" id="XP_016756390.1">
    <property type="nucleotide sequence ID" value="XM_016900926.1"/>
</dbReference>
<organism evidence="2 3">
    <name type="scientific">Sphaerulina musiva (strain SO2202)</name>
    <name type="common">Poplar stem canker fungus</name>
    <name type="synonym">Septoria musiva</name>
    <dbReference type="NCBI Taxonomy" id="692275"/>
    <lineage>
        <taxon>Eukaryota</taxon>
        <taxon>Fungi</taxon>
        <taxon>Dikarya</taxon>
        <taxon>Ascomycota</taxon>
        <taxon>Pezizomycotina</taxon>
        <taxon>Dothideomycetes</taxon>
        <taxon>Dothideomycetidae</taxon>
        <taxon>Mycosphaerellales</taxon>
        <taxon>Mycosphaerellaceae</taxon>
        <taxon>Sphaerulina</taxon>
    </lineage>
</organism>
<dbReference type="AlphaFoldDB" id="M3ARY8"/>
<name>M3ARY8_SPHMS</name>
<proteinExistence type="predicted"/>
<dbReference type="Proteomes" id="UP000016931">
    <property type="component" value="Unassembled WGS sequence"/>
</dbReference>
<evidence type="ECO:0000313" key="3">
    <source>
        <dbReference type="Proteomes" id="UP000016931"/>
    </source>
</evidence>
<feature type="compositionally biased region" description="Low complexity" evidence="1">
    <location>
        <begin position="28"/>
        <end position="52"/>
    </location>
</feature>
<reference evidence="2 3" key="1">
    <citation type="journal article" date="2012" name="PLoS Pathog.">
        <title>Diverse lifestyles and strategies of plant pathogenesis encoded in the genomes of eighteen Dothideomycetes fungi.</title>
        <authorList>
            <person name="Ohm R.A."/>
            <person name="Feau N."/>
            <person name="Henrissat B."/>
            <person name="Schoch C.L."/>
            <person name="Horwitz B.A."/>
            <person name="Barry K.W."/>
            <person name="Condon B.J."/>
            <person name="Copeland A.C."/>
            <person name="Dhillon B."/>
            <person name="Glaser F."/>
            <person name="Hesse C.N."/>
            <person name="Kosti I."/>
            <person name="LaButti K."/>
            <person name="Lindquist E.A."/>
            <person name="Lucas S."/>
            <person name="Salamov A.A."/>
            <person name="Bradshaw R.E."/>
            <person name="Ciuffetti L."/>
            <person name="Hamelin R.C."/>
            <person name="Kema G.H.J."/>
            <person name="Lawrence C."/>
            <person name="Scott J.A."/>
            <person name="Spatafora J.W."/>
            <person name="Turgeon B.G."/>
            <person name="de Wit P.J.G.M."/>
            <person name="Zhong S."/>
            <person name="Goodwin S.B."/>
            <person name="Grigoriev I.V."/>
        </authorList>
    </citation>
    <scope>NUCLEOTIDE SEQUENCE [LARGE SCALE GENOMIC DNA]</scope>
    <source>
        <strain evidence="2 3">SO2202</strain>
    </source>
</reference>
<protein>
    <submittedName>
        <fullName evidence="2">Uncharacterized protein</fullName>
    </submittedName>
</protein>